<evidence type="ECO:0000256" key="1">
    <source>
        <dbReference type="SAM" id="Phobius"/>
    </source>
</evidence>
<evidence type="ECO:0000259" key="2">
    <source>
        <dbReference type="SMART" id="SM00244"/>
    </source>
</evidence>
<keyword evidence="1" id="KW-0812">Transmembrane</keyword>
<feature type="transmembrane region" description="Helical" evidence="1">
    <location>
        <begin position="7"/>
        <end position="29"/>
    </location>
</feature>
<dbReference type="Gene3D" id="3.30.479.30">
    <property type="entry name" value="Band 7 domain"/>
    <property type="match status" value="1"/>
</dbReference>
<dbReference type="InterPro" id="IPR001107">
    <property type="entry name" value="Band_7"/>
</dbReference>
<reference evidence="3 4" key="1">
    <citation type="journal article" date="2016" name="Nat. Commun.">
        <title>Thousands of microbial genomes shed light on interconnected biogeochemical processes in an aquifer system.</title>
        <authorList>
            <person name="Anantharaman K."/>
            <person name="Brown C.T."/>
            <person name="Hug L.A."/>
            <person name="Sharon I."/>
            <person name="Castelle C.J."/>
            <person name="Probst A.J."/>
            <person name="Thomas B.C."/>
            <person name="Singh A."/>
            <person name="Wilkins M.J."/>
            <person name="Karaoz U."/>
            <person name="Brodie E.L."/>
            <person name="Williams K.H."/>
            <person name="Hubbard S.S."/>
            <person name="Banfield J.F."/>
        </authorList>
    </citation>
    <scope>NUCLEOTIDE SEQUENCE [LARGE SCALE GENOMIC DNA]</scope>
</reference>
<feature type="transmembrane region" description="Helical" evidence="1">
    <location>
        <begin position="35"/>
        <end position="52"/>
    </location>
</feature>
<dbReference type="InterPro" id="IPR036013">
    <property type="entry name" value="Band_7/SPFH_dom_sf"/>
</dbReference>
<organism evidence="3 4">
    <name type="scientific">Candidatus Yanofskybacteria bacterium RIFCSPLOWO2_01_FULL_49_17</name>
    <dbReference type="NCBI Taxonomy" id="1802700"/>
    <lineage>
        <taxon>Bacteria</taxon>
        <taxon>Candidatus Yanofskyibacteriota</taxon>
    </lineage>
</organism>
<evidence type="ECO:0000313" key="3">
    <source>
        <dbReference type="EMBL" id="OGN27410.1"/>
    </source>
</evidence>
<gene>
    <name evidence="3" type="ORF">A2941_01035</name>
</gene>
<feature type="domain" description="Band 7" evidence="2">
    <location>
        <begin position="50"/>
        <end position="269"/>
    </location>
</feature>
<dbReference type="AlphaFoldDB" id="A0A1F8GR11"/>
<comment type="caution">
    <text evidence="3">The sequence shown here is derived from an EMBL/GenBank/DDBJ whole genome shotgun (WGS) entry which is preliminary data.</text>
</comment>
<dbReference type="PANTHER" id="PTHR43327:SF10">
    <property type="entry name" value="STOMATIN-LIKE PROTEIN 2, MITOCHONDRIAL"/>
    <property type="match status" value="1"/>
</dbReference>
<dbReference type="Pfam" id="PF01145">
    <property type="entry name" value="Band_7"/>
    <property type="match status" value="1"/>
</dbReference>
<dbReference type="SUPFAM" id="SSF117892">
    <property type="entry name" value="Band 7/SPFH domain"/>
    <property type="match status" value="1"/>
</dbReference>
<name>A0A1F8GR11_9BACT</name>
<proteinExistence type="predicted"/>
<evidence type="ECO:0000313" key="4">
    <source>
        <dbReference type="Proteomes" id="UP000178444"/>
    </source>
</evidence>
<protein>
    <recommendedName>
        <fullName evidence="2">Band 7 domain-containing protein</fullName>
    </recommendedName>
</protein>
<dbReference type="Proteomes" id="UP000178444">
    <property type="component" value="Unassembled WGS sequence"/>
</dbReference>
<sequence>MEVRMIAGLIITLLAAVATLIVELVALALSYPVPAWFLVWVVLSGLVVFTRFRTVPQDERWAMTIFGKYSRTLYPGLNLTVRWLEKIATTRQAGKETVSIGPSGRTTKMLEEVGLMEKYKKTPKGVRSTRIYVRNFEITGTITADGVTIPVIQAQISNRLMTENENRKADPVSRLGPVFKNTFVLGASMREALMGLVDGVVRSVLGKHQIAYILEHPDEIKREIEDGLRIEMDLWGEHLIRLYMTEIIPTKDIQESLQKPFKEEMNAKAAKHEGEALAARAIGERDARIHQAEGEATSTRLVADAERDKRIAEAEGQKQAAIKESEGKTQVLKNLAQAFGFKEDGNFDQNLHTVQSAADFMTIEERLDAAKALGSGSGTVLISSPLIKEVREIIGSFRGGAESMDTNPS</sequence>
<accession>A0A1F8GR11</accession>
<dbReference type="SMART" id="SM00244">
    <property type="entry name" value="PHB"/>
    <property type="match status" value="1"/>
</dbReference>
<keyword evidence="1" id="KW-0472">Membrane</keyword>
<dbReference type="InterPro" id="IPR050710">
    <property type="entry name" value="Band7/mec-2_domain"/>
</dbReference>
<keyword evidence="1" id="KW-1133">Transmembrane helix</keyword>
<dbReference type="EMBL" id="MGKO01000011">
    <property type="protein sequence ID" value="OGN27410.1"/>
    <property type="molecule type" value="Genomic_DNA"/>
</dbReference>
<dbReference type="PANTHER" id="PTHR43327">
    <property type="entry name" value="STOMATIN-LIKE PROTEIN 2, MITOCHONDRIAL"/>
    <property type="match status" value="1"/>
</dbReference>